<dbReference type="InterPro" id="IPR036047">
    <property type="entry name" value="F-box-like_dom_sf"/>
</dbReference>
<name>A0A8C5MXV7_9ANUR</name>
<dbReference type="SMART" id="SM00256">
    <property type="entry name" value="FBOX"/>
    <property type="match status" value="1"/>
</dbReference>
<dbReference type="CDD" id="cd22106">
    <property type="entry name" value="F-box_FBXO36"/>
    <property type="match status" value="1"/>
</dbReference>
<protein>
    <recommendedName>
        <fullName evidence="1">F-box domain-containing protein</fullName>
    </recommendedName>
</protein>
<reference evidence="2" key="1">
    <citation type="submission" date="2025-08" db="UniProtKB">
        <authorList>
            <consortium name="Ensembl"/>
        </authorList>
    </citation>
    <scope>IDENTIFICATION</scope>
</reference>
<proteinExistence type="predicted"/>
<organism evidence="2 3">
    <name type="scientific">Leptobrachium leishanense</name>
    <name type="common">Leishan spiny toad</name>
    <dbReference type="NCBI Taxonomy" id="445787"/>
    <lineage>
        <taxon>Eukaryota</taxon>
        <taxon>Metazoa</taxon>
        <taxon>Chordata</taxon>
        <taxon>Craniata</taxon>
        <taxon>Vertebrata</taxon>
        <taxon>Euteleostomi</taxon>
        <taxon>Amphibia</taxon>
        <taxon>Batrachia</taxon>
        <taxon>Anura</taxon>
        <taxon>Pelobatoidea</taxon>
        <taxon>Megophryidae</taxon>
        <taxon>Leptobrachium</taxon>
    </lineage>
</organism>
<reference evidence="2" key="2">
    <citation type="submission" date="2025-09" db="UniProtKB">
        <authorList>
            <consortium name="Ensembl"/>
        </authorList>
    </citation>
    <scope>IDENTIFICATION</scope>
</reference>
<feature type="domain" description="F-box" evidence="1">
    <location>
        <begin position="91"/>
        <end position="137"/>
    </location>
</feature>
<dbReference type="OrthoDB" id="3219396at2759"/>
<accession>A0A8C5MXV7</accession>
<dbReference type="GeneTree" id="ENSGT00940000169167"/>
<evidence type="ECO:0000313" key="2">
    <source>
        <dbReference type="Ensembl" id="ENSLLEP00000020681.1"/>
    </source>
</evidence>
<keyword evidence="3" id="KW-1185">Reference proteome</keyword>
<dbReference type="Ensembl" id="ENSLLET00000021491.1">
    <property type="protein sequence ID" value="ENSLLEP00000020681.1"/>
    <property type="gene ID" value="ENSLLEG00000013115.1"/>
</dbReference>
<dbReference type="SUPFAM" id="SSF81383">
    <property type="entry name" value="F-box domain"/>
    <property type="match status" value="1"/>
</dbReference>
<evidence type="ECO:0000259" key="1">
    <source>
        <dbReference type="PROSITE" id="PS50181"/>
    </source>
</evidence>
<sequence>MTSLLPHTLYEAEGQAPSPSKDFHYFIVTQEEVIMRSWKIAVRTEKRTMLPQEVRKTHSEFLLEDVMHNQLQKIFGTDTVEYVLNLCKGHFDFLVRIPDGLKIYVMSFLDTNDIKRMSQTCKSFQKLCNSEELWEKVKSRQDTHLNAIHRTGFSGSMKKYNPKLHRPAWMQRRKSTFF</sequence>
<dbReference type="InterPro" id="IPR001810">
    <property type="entry name" value="F-box_dom"/>
</dbReference>
<dbReference type="Gene3D" id="1.20.1280.50">
    <property type="match status" value="1"/>
</dbReference>
<dbReference type="PROSITE" id="PS50181">
    <property type="entry name" value="FBOX"/>
    <property type="match status" value="1"/>
</dbReference>
<evidence type="ECO:0000313" key="3">
    <source>
        <dbReference type="Proteomes" id="UP000694569"/>
    </source>
</evidence>
<dbReference type="Proteomes" id="UP000694569">
    <property type="component" value="Unplaced"/>
</dbReference>
<dbReference type="Pfam" id="PF12937">
    <property type="entry name" value="F-box-like"/>
    <property type="match status" value="1"/>
</dbReference>
<dbReference type="AlphaFoldDB" id="A0A8C5MXV7"/>